<feature type="region of interest" description="Disordered" evidence="1">
    <location>
        <begin position="1"/>
        <end position="150"/>
    </location>
</feature>
<dbReference type="AlphaFoldDB" id="A0AAE3ZS94"/>
<protein>
    <submittedName>
        <fullName evidence="2">Uncharacterized protein</fullName>
    </submittedName>
</protein>
<gene>
    <name evidence="2" type="ORF">J2S44_005379</name>
</gene>
<keyword evidence="3" id="KW-1185">Reference proteome</keyword>
<feature type="compositionally biased region" description="Basic residues" evidence="1">
    <location>
        <begin position="68"/>
        <end position="84"/>
    </location>
</feature>
<name>A0AAE3ZS94_9ACTN</name>
<evidence type="ECO:0000313" key="2">
    <source>
        <dbReference type="EMBL" id="MDR7325129.1"/>
    </source>
</evidence>
<feature type="region of interest" description="Disordered" evidence="1">
    <location>
        <begin position="226"/>
        <end position="251"/>
    </location>
</feature>
<comment type="caution">
    <text evidence="2">The sequence shown here is derived from an EMBL/GenBank/DDBJ whole genome shotgun (WGS) entry which is preliminary data.</text>
</comment>
<reference evidence="2 3" key="1">
    <citation type="submission" date="2023-07" db="EMBL/GenBank/DDBJ databases">
        <title>Sequencing the genomes of 1000 actinobacteria strains.</title>
        <authorList>
            <person name="Klenk H.-P."/>
        </authorList>
    </citation>
    <scope>NUCLEOTIDE SEQUENCE [LARGE SCALE GENOMIC DNA]</scope>
    <source>
        <strain evidence="2 3">DSM 44711</strain>
    </source>
</reference>
<feature type="compositionally biased region" description="Basic and acidic residues" evidence="1">
    <location>
        <begin position="1"/>
        <end position="13"/>
    </location>
</feature>
<dbReference type="Proteomes" id="UP001183629">
    <property type="component" value="Unassembled WGS sequence"/>
</dbReference>
<evidence type="ECO:0000256" key="1">
    <source>
        <dbReference type="SAM" id="MobiDB-lite"/>
    </source>
</evidence>
<accession>A0AAE3ZS94</accession>
<organism evidence="2 3">
    <name type="scientific">Catenuloplanes niger</name>
    <dbReference type="NCBI Taxonomy" id="587534"/>
    <lineage>
        <taxon>Bacteria</taxon>
        <taxon>Bacillati</taxon>
        <taxon>Actinomycetota</taxon>
        <taxon>Actinomycetes</taxon>
        <taxon>Micromonosporales</taxon>
        <taxon>Micromonosporaceae</taxon>
        <taxon>Catenuloplanes</taxon>
    </lineage>
</organism>
<dbReference type="EMBL" id="JAVDYC010000001">
    <property type="protein sequence ID" value="MDR7325129.1"/>
    <property type="molecule type" value="Genomic_DNA"/>
</dbReference>
<sequence length="270" mass="29915">MPRERFEPLHDPGRFPAGCQAAGSRWSRPKTTRSVPPLRDRLRPSASHADGSHRPRPNTTQPVPPLRDRRRPSSSHAGGSHRSRPNTTRPVPPLHDRRRPPAYRVGGSGRSRRMPRGWFRPPHDRRRPPAYRAGGSGRSCPNTTRAVPPLHCRNRHPHTARAVPAAPPERHATGSAAARSAPAVRVPRGWFRGVGDAMRRSGVGEIRAESHRIVPALHISTRINCKRPPAGARLKPDRTGRSSNQSRTGRSRLSGFAAINLQIQCIDPYL</sequence>
<evidence type="ECO:0000313" key="3">
    <source>
        <dbReference type="Proteomes" id="UP001183629"/>
    </source>
</evidence>
<proteinExistence type="predicted"/>